<protein>
    <submittedName>
        <fullName evidence="2">Uncharacterized protein</fullName>
    </submittedName>
</protein>
<keyword evidence="3" id="KW-1185">Reference proteome</keyword>
<evidence type="ECO:0000313" key="3">
    <source>
        <dbReference type="Proteomes" id="UP000294933"/>
    </source>
</evidence>
<feature type="region of interest" description="Disordered" evidence="1">
    <location>
        <begin position="273"/>
        <end position="340"/>
    </location>
</feature>
<evidence type="ECO:0000256" key="1">
    <source>
        <dbReference type="SAM" id="MobiDB-lite"/>
    </source>
</evidence>
<feature type="compositionally biased region" description="Polar residues" evidence="1">
    <location>
        <begin position="298"/>
        <end position="310"/>
    </location>
</feature>
<gene>
    <name evidence="2" type="ORF">BD410DRAFT_801206</name>
</gene>
<accession>A0A4Y7QCW1</accession>
<evidence type="ECO:0000313" key="2">
    <source>
        <dbReference type="EMBL" id="TDL25101.1"/>
    </source>
</evidence>
<dbReference type="EMBL" id="ML170164">
    <property type="protein sequence ID" value="TDL25101.1"/>
    <property type="molecule type" value="Genomic_DNA"/>
</dbReference>
<dbReference type="VEuPathDB" id="FungiDB:BD410DRAFT_801206"/>
<dbReference type="AlphaFoldDB" id="A0A4Y7QCW1"/>
<feature type="region of interest" description="Disordered" evidence="1">
    <location>
        <begin position="139"/>
        <end position="160"/>
    </location>
</feature>
<proteinExistence type="predicted"/>
<reference evidence="2 3" key="1">
    <citation type="submission" date="2018-06" db="EMBL/GenBank/DDBJ databases">
        <title>A transcriptomic atlas of mushroom development highlights an independent origin of complex multicellularity.</title>
        <authorList>
            <consortium name="DOE Joint Genome Institute"/>
            <person name="Krizsan K."/>
            <person name="Almasi E."/>
            <person name="Merenyi Z."/>
            <person name="Sahu N."/>
            <person name="Viragh M."/>
            <person name="Koszo T."/>
            <person name="Mondo S."/>
            <person name="Kiss B."/>
            <person name="Balint B."/>
            <person name="Kues U."/>
            <person name="Barry K."/>
            <person name="Hegedus J.C."/>
            <person name="Henrissat B."/>
            <person name="Johnson J."/>
            <person name="Lipzen A."/>
            <person name="Ohm R."/>
            <person name="Nagy I."/>
            <person name="Pangilinan J."/>
            <person name="Yan J."/>
            <person name="Xiong Y."/>
            <person name="Grigoriev I.V."/>
            <person name="Hibbett D.S."/>
            <person name="Nagy L.G."/>
        </authorList>
    </citation>
    <scope>NUCLEOTIDE SEQUENCE [LARGE SCALE GENOMIC DNA]</scope>
    <source>
        <strain evidence="2 3">SZMC22713</strain>
    </source>
</reference>
<feature type="compositionally biased region" description="Low complexity" evidence="1">
    <location>
        <begin position="142"/>
        <end position="158"/>
    </location>
</feature>
<organism evidence="2 3">
    <name type="scientific">Rickenella mellea</name>
    <dbReference type="NCBI Taxonomy" id="50990"/>
    <lineage>
        <taxon>Eukaryota</taxon>
        <taxon>Fungi</taxon>
        <taxon>Dikarya</taxon>
        <taxon>Basidiomycota</taxon>
        <taxon>Agaricomycotina</taxon>
        <taxon>Agaricomycetes</taxon>
        <taxon>Hymenochaetales</taxon>
        <taxon>Rickenellaceae</taxon>
        <taxon>Rickenella</taxon>
    </lineage>
</organism>
<dbReference type="Proteomes" id="UP000294933">
    <property type="component" value="Unassembled WGS sequence"/>
</dbReference>
<sequence length="361" mass="40583">MQMTTTIDPRVRHIVNNVNKRYMNGIRRTVSIRGCPTWSCLSLSERVKLFNQKAASNEKFTGKAFIKNRTKATPAEVAKYQPKRHIVITDYGGSNWENVGKLWDLCSDKICVPKMKEITEPSKRYDDIVTQVRALDPPVSFPSPSSTPCKSKTNSTPSKKNRIPTTVQIIAFNENGVEPLDFPADALLLHREQQVLFTFKQAKIAGVLGFETRKRTVDYEIWSWDLRQFQDYILSSKERILVPGDPIIVRKVGVTGPDSVDEWMPERLQAGESLTVKMPSSSSSSPARPPVPYRSPSKAQSPVAGSSTGHGTLEGDRLKLKRKAMSVPNDCANLKKRRKETREIEIYDSDVIILSSDSDDD</sequence>
<name>A0A4Y7QCW1_9AGAM</name>